<evidence type="ECO:0000313" key="9">
    <source>
        <dbReference type="EMBL" id="PVD22529.1"/>
    </source>
</evidence>
<keyword evidence="7 8" id="KW-0472">Membrane</keyword>
<name>A0A2T7NMX6_POMCA</name>
<dbReference type="PANTHER" id="PTHR21461">
    <property type="entry name" value="GLYCOSYLTRANSFERASE FAMILY 92 PROTEIN"/>
    <property type="match status" value="1"/>
</dbReference>
<keyword evidence="6 8" id="KW-1133">Transmembrane helix</keyword>
<keyword evidence="10" id="KW-1185">Reference proteome</keyword>
<evidence type="ECO:0000256" key="7">
    <source>
        <dbReference type="ARBA" id="ARBA00023136"/>
    </source>
</evidence>
<evidence type="ECO:0000256" key="5">
    <source>
        <dbReference type="ARBA" id="ARBA00022692"/>
    </source>
</evidence>
<gene>
    <name evidence="9" type="ORF">C0Q70_18343</name>
</gene>
<comment type="caution">
    <text evidence="9">The sequence shown here is derived from an EMBL/GenBank/DDBJ whole genome shotgun (WGS) entry which is preliminary data.</text>
</comment>
<dbReference type="Pfam" id="PF01697">
    <property type="entry name" value="Glyco_transf_92"/>
    <property type="match status" value="1"/>
</dbReference>
<accession>A0A2T7NMX6</accession>
<dbReference type="GO" id="GO:0016020">
    <property type="term" value="C:membrane"/>
    <property type="evidence" value="ECO:0007669"/>
    <property type="project" value="UniProtKB-SubCell"/>
</dbReference>
<dbReference type="InterPro" id="IPR008166">
    <property type="entry name" value="Glyco_transf_92"/>
</dbReference>
<comment type="similarity">
    <text evidence="2 8">Belongs to the glycosyltransferase 92 family.</text>
</comment>
<dbReference type="EMBL" id="PZQS01000011">
    <property type="protein sequence ID" value="PVD22529.1"/>
    <property type="molecule type" value="Genomic_DNA"/>
</dbReference>
<dbReference type="PANTHER" id="PTHR21461:SF69">
    <property type="entry name" value="GLYCOSYLTRANSFERASE FAMILY 92 PROTEIN"/>
    <property type="match status" value="1"/>
</dbReference>
<proteinExistence type="inferred from homology"/>
<comment type="subcellular location">
    <subcellularLocation>
        <location evidence="1">Membrane</location>
        <topology evidence="1">Single-pass membrane protein</topology>
    </subcellularLocation>
</comment>
<dbReference type="OrthoDB" id="6285242at2759"/>
<keyword evidence="3 8" id="KW-0328">Glycosyltransferase</keyword>
<dbReference type="EC" id="2.4.1.-" evidence="8"/>
<dbReference type="AlphaFoldDB" id="A0A2T7NMX6"/>
<evidence type="ECO:0000256" key="8">
    <source>
        <dbReference type="RuleBase" id="RU366017"/>
    </source>
</evidence>
<evidence type="ECO:0000256" key="1">
    <source>
        <dbReference type="ARBA" id="ARBA00004167"/>
    </source>
</evidence>
<feature type="transmembrane region" description="Helical" evidence="8">
    <location>
        <begin position="12"/>
        <end position="31"/>
    </location>
</feature>
<reference evidence="9 10" key="1">
    <citation type="submission" date="2018-04" db="EMBL/GenBank/DDBJ databases">
        <title>The genome of golden apple snail Pomacea canaliculata provides insight into stress tolerance and invasive adaptation.</title>
        <authorList>
            <person name="Liu C."/>
            <person name="Liu B."/>
            <person name="Ren Y."/>
            <person name="Zhang Y."/>
            <person name="Wang H."/>
            <person name="Li S."/>
            <person name="Jiang F."/>
            <person name="Yin L."/>
            <person name="Zhang G."/>
            <person name="Qian W."/>
            <person name="Fan W."/>
        </authorList>
    </citation>
    <scope>NUCLEOTIDE SEQUENCE [LARGE SCALE GENOMIC DNA]</scope>
    <source>
        <strain evidence="9">SZHN2017</strain>
        <tissue evidence="9">Muscle</tissue>
    </source>
</reference>
<dbReference type="GO" id="GO:0005737">
    <property type="term" value="C:cytoplasm"/>
    <property type="evidence" value="ECO:0007669"/>
    <property type="project" value="TreeGrafter"/>
</dbReference>
<organism evidence="9 10">
    <name type="scientific">Pomacea canaliculata</name>
    <name type="common">Golden apple snail</name>
    <dbReference type="NCBI Taxonomy" id="400727"/>
    <lineage>
        <taxon>Eukaryota</taxon>
        <taxon>Metazoa</taxon>
        <taxon>Spiralia</taxon>
        <taxon>Lophotrochozoa</taxon>
        <taxon>Mollusca</taxon>
        <taxon>Gastropoda</taxon>
        <taxon>Caenogastropoda</taxon>
        <taxon>Architaenioglossa</taxon>
        <taxon>Ampullarioidea</taxon>
        <taxon>Ampullariidae</taxon>
        <taxon>Pomacea</taxon>
    </lineage>
</organism>
<evidence type="ECO:0000256" key="2">
    <source>
        <dbReference type="ARBA" id="ARBA00007647"/>
    </source>
</evidence>
<evidence type="ECO:0000313" key="10">
    <source>
        <dbReference type="Proteomes" id="UP000245119"/>
    </source>
</evidence>
<keyword evidence="4 8" id="KW-0808">Transferase</keyword>
<evidence type="ECO:0000256" key="4">
    <source>
        <dbReference type="ARBA" id="ARBA00022679"/>
    </source>
</evidence>
<sequence length="443" mass="51362">MLRTRGCHINRRRVGAVVMLAVGFSLTFVVFSKSTFQVRTSARWQISRLERRCCPSEKKTSTVKFFKTVEGQDTFLYSAIVNHEEPVHGEINIIITAFDSTATDDLTCCVVMNNKKLYTTTASVYYKYYIEEYFSSVLEMFKNAPTKAKQYSCVVPQIGFQASHVMLTSSSCPETLEDYLPVIYPRKVPDGLAICAKASFGDKLNPNILMEWFEMQRLLGVDKIQLMDLHNPEPIQKVFRYYTDLGLLDLLPYELPGEPAPPFIYPYPLQASHDETFPILDCRQRLAGYTFVLGHDMDEIAIPARHIDLKTFFKEQLQVYPDAAGFYFWTEFFVYDWGPENNNSDITIFRYLNSTPPRWECKKYVYLPNRVSQARTHAFTPRSPYRTYNLPQEEILLHHYRVCPHVWDTCNTPKITDSSVLRFREILVARLEQARVATGIRPK</sequence>
<dbReference type="Proteomes" id="UP000245119">
    <property type="component" value="Linkage Group LG11"/>
</dbReference>
<evidence type="ECO:0000256" key="3">
    <source>
        <dbReference type="ARBA" id="ARBA00022676"/>
    </source>
</evidence>
<dbReference type="GO" id="GO:0016757">
    <property type="term" value="F:glycosyltransferase activity"/>
    <property type="evidence" value="ECO:0007669"/>
    <property type="project" value="UniProtKB-UniRule"/>
</dbReference>
<protein>
    <recommendedName>
        <fullName evidence="8">Glycosyltransferase family 92 protein</fullName>
        <ecNumber evidence="8">2.4.1.-</ecNumber>
    </recommendedName>
</protein>
<keyword evidence="5 8" id="KW-0812">Transmembrane</keyword>
<evidence type="ECO:0000256" key="6">
    <source>
        <dbReference type="ARBA" id="ARBA00022989"/>
    </source>
</evidence>